<dbReference type="PROSITE" id="PS50146">
    <property type="entry name" value="DAGK"/>
    <property type="match status" value="1"/>
</dbReference>
<comment type="similarity">
    <text evidence="1">Belongs to the eukaryotic diacylglycerol kinase family.</text>
</comment>
<keyword evidence="6" id="KW-0067">ATP-binding</keyword>
<dbReference type="Pfam" id="PF00609">
    <property type="entry name" value="DAGK_acc"/>
    <property type="match status" value="1"/>
</dbReference>
<evidence type="ECO:0000256" key="4">
    <source>
        <dbReference type="ARBA" id="ARBA00022741"/>
    </source>
</evidence>
<protein>
    <recommendedName>
        <fullName evidence="2">diacylglycerol kinase (ATP)</fullName>
        <ecNumber evidence="2">2.7.1.107</ecNumber>
    </recommendedName>
</protein>
<keyword evidence="12" id="KW-1185">Reference proteome</keyword>
<dbReference type="Pfam" id="PF00781">
    <property type="entry name" value="DAGK_cat"/>
    <property type="match status" value="1"/>
</dbReference>
<feature type="compositionally biased region" description="Low complexity" evidence="8">
    <location>
        <begin position="69"/>
        <end position="85"/>
    </location>
</feature>
<dbReference type="Proteomes" id="UP000734854">
    <property type="component" value="Unassembled WGS sequence"/>
</dbReference>
<evidence type="ECO:0000259" key="10">
    <source>
        <dbReference type="PROSITE" id="PS50146"/>
    </source>
</evidence>
<keyword evidence="9" id="KW-0472">Membrane</keyword>
<dbReference type="PANTHER" id="PTHR11255">
    <property type="entry name" value="DIACYLGLYCEROL KINASE"/>
    <property type="match status" value="1"/>
</dbReference>
<dbReference type="GO" id="GO:0005524">
    <property type="term" value="F:ATP binding"/>
    <property type="evidence" value="ECO:0007669"/>
    <property type="project" value="UniProtKB-KW"/>
</dbReference>
<dbReference type="InterPro" id="IPR001206">
    <property type="entry name" value="Diacylglycerol_kinase_cat_dom"/>
</dbReference>
<evidence type="ECO:0000256" key="9">
    <source>
        <dbReference type="SAM" id="Phobius"/>
    </source>
</evidence>
<sequence>MPRSKPTRFWKHVRLTLLNSSSSDRSRAIAVSDPTTTVSDDEEYLTLNLADSLTTFVTTPSMTDCETDSSSSTPSRNSAPPSRSSSIKDYSLGGCGLGKVDKDNLRRRVMIPDRLAVSIVEAVRSRNIAAGLVAEAAAREVGWEDEDPPESPLVLFINSRSGGRLGSVLKGRLENLIGADQVFDLSVTKPSDFVQFGLACLERMADLGDDCAKATRENMRVMVAGGDGTVGWVLGSLGQLYEESREPILPIGIIPLGTGNDLSRSFGWVGVYWHIVVSVPVGDLIKLPHSLRHLGESTFTPDGYIEGLIPETMTCFDGAFYNYFSIGMDAQVAYDFHQLRDEKPYLAQGPLTNKVQLLLLLHLFCLPLLFISSLIYTGYTCKQGWFFTPCISDPSLRGLKHILRLSVKRINCLEWEQIPVPSRLPKEEIKERMTKGLCWHCDEKWHRGHQCKQKRILMIEPIENSEEEDDFDEGEHKIISMKYKMTLWQYQFMP</sequence>
<evidence type="ECO:0000256" key="1">
    <source>
        <dbReference type="ARBA" id="ARBA00009280"/>
    </source>
</evidence>
<dbReference type="Gene3D" id="3.40.50.10330">
    <property type="entry name" value="Probable inorganic polyphosphate/atp-NAD kinase, domain 1"/>
    <property type="match status" value="1"/>
</dbReference>
<dbReference type="PANTHER" id="PTHR11255:SF80">
    <property type="entry name" value="EYE-SPECIFIC DIACYLGLYCEROL KINASE"/>
    <property type="match status" value="1"/>
</dbReference>
<proteinExistence type="inferred from homology"/>
<keyword evidence="4" id="KW-0547">Nucleotide-binding</keyword>
<dbReference type="SUPFAM" id="SSF111331">
    <property type="entry name" value="NAD kinase/diacylglycerol kinase-like"/>
    <property type="match status" value="1"/>
</dbReference>
<name>A0A8J5FDJ3_ZINOF</name>
<evidence type="ECO:0000313" key="12">
    <source>
        <dbReference type="Proteomes" id="UP000734854"/>
    </source>
</evidence>
<organism evidence="11 12">
    <name type="scientific">Zingiber officinale</name>
    <name type="common">Ginger</name>
    <name type="synonym">Amomum zingiber</name>
    <dbReference type="NCBI Taxonomy" id="94328"/>
    <lineage>
        <taxon>Eukaryota</taxon>
        <taxon>Viridiplantae</taxon>
        <taxon>Streptophyta</taxon>
        <taxon>Embryophyta</taxon>
        <taxon>Tracheophyta</taxon>
        <taxon>Spermatophyta</taxon>
        <taxon>Magnoliopsida</taxon>
        <taxon>Liliopsida</taxon>
        <taxon>Zingiberales</taxon>
        <taxon>Zingiberaceae</taxon>
        <taxon>Zingiber</taxon>
    </lineage>
</organism>
<evidence type="ECO:0000256" key="5">
    <source>
        <dbReference type="ARBA" id="ARBA00022777"/>
    </source>
</evidence>
<dbReference type="EC" id="2.7.1.107" evidence="2"/>
<keyword evidence="7" id="KW-0346">Stress response</keyword>
<evidence type="ECO:0000256" key="6">
    <source>
        <dbReference type="ARBA" id="ARBA00022840"/>
    </source>
</evidence>
<evidence type="ECO:0000256" key="3">
    <source>
        <dbReference type="ARBA" id="ARBA00022679"/>
    </source>
</evidence>
<dbReference type="InterPro" id="IPR000756">
    <property type="entry name" value="Diacylglycerol_kin_accessory"/>
</dbReference>
<evidence type="ECO:0000313" key="11">
    <source>
        <dbReference type="EMBL" id="KAG6483021.1"/>
    </source>
</evidence>
<accession>A0A8J5FDJ3</accession>
<keyword evidence="3" id="KW-0808">Transferase</keyword>
<evidence type="ECO:0000256" key="8">
    <source>
        <dbReference type="SAM" id="MobiDB-lite"/>
    </source>
</evidence>
<feature type="region of interest" description="Disordered" evidence="8">
    <location>
        <begin position="60"/>
        <end position="90"/>
    </location>
</feature>
<keyword evidence="5" id="KW-0418">Kinase</keyword>
<dbReference type="GO" id="GO:0004143">
    <property type="term" value="F:ATP-dependent diacylglycerol kinase activity"/>
    <property type="evidence" value="ECO:0007669"/>
    <property type="project" value="UniProtKB-EC"/>
</dbReference>
<comment type="caution">
    <text evidence="11">The sequence shown here is derived from an EMBL/GenBank/DDBJ whole genome shotgun (WGS) entry which is preliminary data.</text>
</comment>
<evidence type="ECO:0000256" key="7">
    <source>
        <dbReference type="ARBA" id="ARBA00023016"/>
    </source>
</evidence>
<dbReference type="SMART" id="SM00046">
    <property type="entry name" value="DAGKc"/>
    <property type="match status" value="1"/>
</dbReference>
<dbReference type="InterPro" id="IPR037607">
    <property type="entry name" value="DGK"/>
</dbReference>
<feature type="transmembrane region" description="Helical" evidence="9">
    <location>
        <begin position="357"/>
        <end position="379"/>
    </location>
</feature>
<dbReference type="InterPro" id="IPR017438">
    <property type="entry name" value="ATP-NAD_kinase_N"/>
</dbReference>
<dbReference type="GO" id="GO:0007200">
    <property type="term" value="P:phospholipase C-activating G protein-coupled receptor signaling pathway"/>
    <property type="evidence" value="ECO:0007669"/>
    <property type="project" value="InterPro"/>
</dbReference>
<keyword evidence="9" id="KW-0812">Transmembrane</keyword>
<feature type="domain" description="DAGKc" evidence="10">
    <location>
        <begin position="148"/>
        <end position="268"/>
    </location>
</feature>
<dbReference type="InterPro" id="IPR016064">
    <property type="entry name" value="NAD/diacylglycerol_kinase_sf"/>
</dbReference>
<reference evidence="11 12" key="1">
    <citation type="submission" date="2020-08" db="EMBL/GenBank/DDBJ databases">
        <title>Plant Genome Project.</title>
        <authorList>
            <person name="Zhang R.-G."/>
        </authorList>
    </citation>
    <scope>NUCLEOTIDE SEQUENCE [LARGE SCALE GENOMIC DNA]</scope>
    <source>
        <tissue evidence="11">Rhizome</tissue>
    </source>
</reference>
<gene>
    <name evidence="11" type="ORF">ZIOFF_059661</name>
</gene>
<dbReference type="AlphaFoldDB" id="A0A8J5FDJ3"/>
<keyword evidence="9" id="KW-1133">Transmembrane helix</keyword>
<evidence type="ECO:0000256" key="2">
    <source>
        <dbReference type="ARBA" id="ARBA00012133"/>
    </source>
</evidence>
<dbReference type="EMBL" id="JACMSC010000016">
    <property type="protein sequence ID" value="KAG6483021.1"/>
    <property type="molecule type" value="Genomic_DNA"/>
</dbReference>
<dbReference type="GO" id="GO:0016020">
    <property type="term" value="C:membrane"/>
    <property type="evidence" value="ECO:0007669"/>
    <property type="project" value="TreeGrafter"/>
</dbReference>